<reference evidence="2" key="1">
    <citation type="journal article" date="2019" name="Int. J. Syst. Evol. Microbiol.">
        <title>The Global Catalogue of Microorganisms (GCM) 10K type strain sequencing project: providing services to taxonomists for standard genome sequencing and annotation.</title>
        <authorList>
            <consortium name="The Broad Institute Genomics Platform"/>
            <consortium name="The Broad Institute Genome Sequencing Center for Infectious Disease"/>
            <person name="Wu L."/>
            <person name="Ma J."/>
        </authorList>
    </citation>
    <scope>NUCLEOTIDE SEQUENCE [LARGE SCALE GENOMIC DNA]</scope>
    <source>
        <strain evidence="2">JCM 1417</strain>
    </source>
</reference>
<sequence>MTSHLNSDQILQLHLNKFKETYNFHYNTFNCTNVTMNSETKLTDVELEKIINERESLISSMFKYRMKPLENLSLDEILEIYKIILNK</sequence>
<name>A0ABP3W592_CLOSU</name>
<dbReference type="EMBL" id="BAAACI010000008">
    <property type="protein sequence ID" value="GAA0777678.1"/>
    <property type="molecule type" value="Genomic_DNA"/>
</dbReference>
<proteinExistence type="predicted"/>
<accession>A0ABP3W592</accession>
<keyword evidence="2" id="KW-1185">Reference proteome</keyword>
<dbReference type="RefSeq" id="WP_343827642.1">
    <property type="nucleotide sequence ID" value="NZ_BAAACI010000008.1"/>
</dbReference>
<gene>
    <name evidence="1" type="ORF">GCM10008908_33190</name>
</gene>
<evidence type="ECO:0000313" key="1">
    <source>
        <dbReference type="EMBL" id="GAA0777678.1"/>
    </source>
</evidence>
<protein>
    <submittedName>
        <fullName evidence="1">Uncharacterized protein</fullName>
    </submittedName>
</protein>
<comment type="caution">
    <text evidence="1">The sequence shown here is derived from an EMBL/GenBank/DDBJ whole genome shotgun (WGS) entry which is preliminary data.</text>
</comment>
<organism evidence="1 2">
    <name type="scientific">Clostridium subterminale</name>
    <dbReference type="NCBI Taxonomy" id="1550"/>
    <lineage>
        <taxon>Bacteria</taxon>
        <taxon>Bacillati</taxon>
        <taxon>Bacillota</taxon>
        <taxon>Clostridia</taxon>
        <taxon>Eubacteriales</taxon>
        <taxon>Clostridiaceae</taxon>
        <taxon>Clostridium</taxon>
    </lineage>
</organism>
<evidence type="ECO:0000313" key="2">
    <source>
        <dbReference type="Proteomes" id="UP001501047"/>
    </source>
</evidence>
<dbReference type="Proteomes" id="UP001501047">
    <property type="component" value="Unassembled WGS sequence"/>
</dbReference>